<proteinExistence type="predicted"/>
<sequence>MGTELKKDERKEKGERKHFLRVKLRKKKKKKKKKKSQSAGFGSSEDEPPDRPPITLKLSHSHADDGSDWSTLTAESGEDTSWPVAMDTDDVEVVRCVCEVDEENDFMIQ</sequence>
<keyword evidence="3" id="KW-1185">Reference proteome</keyword>
<evidence type="ECO:0000313" key="2">
    <source>
        <dbReference type="EMBL" id="MEQ2206974.1"/>
    </source>
</evidence>
<protein>
    <submittedName>
        <fullName evidence="2">Uncharacterized protein</fullName>
    </submittedName>
</protein>
<dbReference type="EMBL" id="JAHRIN010043610">
    <property type="protein sequence ID" value="MEQ2206974.1"/>
    <property type="molecule type" value="Genomic_DNA"/>
</dbReference>
<gene>
    <name evidence="2" type="ORF">XENOCAPTIV_005527</name>
</gene>
<evidence type="ECO:0000313" key="3">
    <source>
        <dbReference type="Proteomes" id="UP001434883"/>
    </source>
</evidence>
<feature type="non-terminal residue" evidence="2">
    <location>
        <position position="109"/>
    </location>
</feature>
<organism evidence="2 3">
    <name type="scientific">Xenoophorus captivus</name>
    <dbReference type="NCBI Taxonomy" id="1517983"/>
    <lineage>
        <taxon>Eukaryota</taxon>
        <taxon>Metazoa</taxon>
        <taxon>Chordata</taxon>
        <taxon>Craniata</taxon>
        <taxon>Vertebrata</taxon>
        <taxon>Euteleostomi</taxon>
        <taxon>Actinopterygii</taxon>
        <taxon>Neopterygii</taxon>
        <taxon>Teleostei</taxon>
        <taxon>Neoteleostei</taxon>
        <taxon>Acanthomorphata</taxon>
        <taxon>Ovalentaria</taxon>
        <taxon>Atherinomorphae</taxon>
        <taxon>Cyprinodontiformes</taxon>
        <taxon>Goodeidae</taxon>
        <taxon>Xenoophorus</taxon>
    </lineage>
</organism>
<feature type="compositionally biased region" description="Basic and acidic residues" evidence="1">
    <location>
        <begin position="1"/>
        <end position="17"/>
    </location>
</feature>
<reference evidence="2 3" key="1">
    <citation type="submission" date="2021-06" db="EMBL/GenBank/DDBJ databases">
        <authorList>
            <person name="Palmer J.M."/>
        </authorList>
    </citation>
    <scope>NUCLEOTIDE SEQUENCE [LARGE SCALE GENOMIC DNA]</scope>
    <source>
        <strain evidence="2 3">XC_2019</strain>
        <tissue evidence="2">Muscle</tissue>
    </source>
</reference>
<dbReference type="Pfam" id="PF20826">
    <property type="entry name" value="PHD_5"/>
    <property type="match status" value="1"/>
</dbReference>
<name>A0ABV0RFP9_9TELE</name>
<evidence type="ECO:0000256" key="1">
    <source>
        <dbReference type="SAM" id="MobiDB-lite"/>
    </source>
</evidence>
<feature type="compositionally biased region" description="Basic residues" evidence="1">
    <location>
        <begin position="18"/>
        <end position="36"/>
    </location>
</feature>
<accession>A0ABV0RFP9</accession>
<comment type="caution">
    <text evidence="2">The sequence shown here is derived from an EMBL/GenBank/DDBJ whole genome shotgun (WGS) entry which is preliminary data.</text>
</comment>
<dbReference type="Proteomes" id="UP001434883">
    <property type="component" value="Unassembled WGS sequence"/>
</dbReference>
<feature type="region of interest" description="Disordered" evidence="1">
    <location>
        <begin position="1"/>
        <end position="86"/>
    </location>
</feature>